<dbReference type="Gene3D" id="3.20.20.70">
    <property type="entry name" value="Aldolase class I"/>
    <property type="match status" value="1"/>
</dbReference>
<evidence type="ECO:0000313" key="11">
    <source>
        <dbReference type="EMBL" id="KAJ9142364.1"/>
    </source>
</evidence>
<dbReference type="FunFam" id="3.20.20.70:FF:000005">
    <property type="entry name" value="Phospho-2-dehydro-3-deoxyheptonate aldolase"/>
    <property type="match status" value="1"/>
</dbReference>
<dbReference type="GO" id="GO:0009073">
    <property type="term" value="P:aromatic amino acid family biosynthetic process"/>
    <property type="evidence" value="ECO:0007669"/>
    <property type="project" value="UniProtKB-KW"/>
</dbReference>
<comment type="similarity">
    <text evidence="3 8">Belongs to the class-I DAHP synthase family.</text>
</comment>
<dbReference type="PIRSF" id="PIRSF001361">
    <property type="entry name" value="DAHP_synthase"/>
    <property type="match status" value="1"/>
</dbReference>
<dbReference type="PANTHER" id="PTHR21225">
    <property type="entry name" value="PHOSPHO-2-DEHYDRO-3-DEOXYHEPTONATE ALDOLASE DAHP SYNTHETASE"/>
    <property type="match status" value="1"/>
</dbReference>
<proteinExistence type="inferred from homology"/>
<dbReference type="InterPro" id="IPR013785">
    <property type="entry name" value="Aldolase_TIM"/>
</dbReference>
<keyword evidence="6 8" id="KW-0057">Aromatic amino acid biosynthesis</keyword>
<evidence type="ECO:0000256" key="1">
    <source>
        <dbReference type="ARBA" id="ARBA00003726"/>
    </source>
</evidence>
<dbReference type="SUPFAM" id="SSF51569">
    <property type="entry name" value="Aldolase"/>
    <property type="match status" value="1"/>
</dbReference>
<dbReference type="GO" id="GO:0005737">
    <property type="term" value="C:cytoplasm"/>
    <property type="evidence" value="ECO:0007669"/>
    <property type="project" value="TreeGrafter"/>
</dbReference>
<keyword evidence="5 8" id="KW-0808">Transferase</keyword>
<evidence type="ECO:0000256" key="5">
    <source>
        <dbReference type="ARBA" id="ARBA00022679"/>
    </source>
</evidence>
<dbReference type="GO" id="GO:0008652">
    <property type="term" value="P:amino acid biosynthetic process"/>
    <property type="evidence" value="ECO:0007669"/>
    <property type="project" value="UniProtKB-KW"/>
</dbReference>
<feature type="region of interest" description="Disordered" evidence="9">
    <location>
        <begin position="356"/>
        <end position="380"/>
    </location>
</feature>
<reference evidence="11" key="1">
    <citation type="submission" date="2022-07" db="EMBL/GenBank/DDBJ databases">
        <title>Fungi with potential for degradation of polypropylene.</title>
        <authorList>
            <person name="Gostincar C."/>
        </authorList>
    </citation>
    <scope>NUCLEOTIDE SEQUENCE</scope>
    <source>
        <strain evidence="11">EXF-13308</strain>
    </source>
</reference>
<evidence type="ECO:0000256" key="4">
    <source>
        <dbReference type="ARBA" id="ARBA00022605"/>
    </source>
</evidence>
<dbReference type="EC" id="2.5.1.54" evidence="8"/>
<feature type="domain" description="DAHP synthetase I/KDSA" evidence="10">
    <location>
        <begin position="51"/>
        <end position="347"/>
    </location>
</feature>
<evidence type="ECO:0000256" key="3">
    <source>
        <dbReference type="ARBA" id="ARBA00007985"/>
    </source>
</evidence>
<organism evidence="11 12">
    <name type="scientific">Pleurostoma richardsiae</name>
    <dbReference type="NCBI Taxonomy" id="41990"/>
    <lineage>
        <taxon>Eukaryota</taxon>
        <taxon>Fungi</taxon>
        <taxon>Dikarya</taxon>
        <taxon>Ascomycota</taxon>
        <taxon>Pezizomycotina</taxon>
        <taxon>Sordariomycetes</taxon>
        <taxon>Sordariomycetidae</taxon>
        <taxon>Calosphaeriales</taxon>
        <taxon>Pleurostomataceae</taxon>
        <taxon>Pleurostoma</taxon>
    </lineage>
</organism>
<dbReference type="NCBIfam" id="TIGR00034">
    <property type="entry name" value="aroFGH"/>
    <property type="match status" value="1"/>
</dbReference>
<evidence type="ECO:0000256" key="6">
    <source>
        <dbReference type="ARBA" id="ARBA00023141"/>
    </source>
</evidence>
<dbReference type="NCBIfam" id="NF009395">
    <property type="entry name" value="PRK12755.1"/>
    <property type="match status" value="1"/>
</dbReference>
<accession>A0AA38VR84</accession>
<dbReference type="InterPro" id="IPR006218">
    <property type="entry name" value="DAHP1/KDSA"/>
</dbReference>
<evidence type="ECO:0000259" key="10">
    <source>
        <dbReference type="Pfam" id="PF00793"/>
    </source>
</evidence>
<dbReference type="InterPro" id="IPR006219">
    <property type="entry name" value="DAHP_synth_1"/>
</dbReference>
<evidence type="ECO:0000256" key="2">
    <source>
        <dbReference type="ARBA" id="ARBA00004688"/>
    </source>
</evidence>
<evidence type="ECO:0000313" key="12">
    <source>
        <dbReference type="Proteomes" id="UP001174694"/>
    </source>
</evidence>
<evidence type="ECO:0000256" key="8">
    <source>
        <dbReference type="PIRNR" id="PIRNR001361"/>
    </source>
</evidence>
<keyword evidence="12" id="KW-1185">Reference proteome</keyword>
<gene>
    <name evidence="11" type="ORF">NKR23_g7195</name>
</gene>
<comment type="pathway">
    <text evidence="2">Metabolic intermediate biosynthesis; chorismate biosynthesis; chorismate from D-erythrose 4-phosphate and phosphoenolpyruvate: step 1/7.</text>
</comment>
<dbReference type="Proteomes" id="UP001174694">
    <property type="component" value="Unassembled WGS sequence"/>
</dbReference>
<dbReference type="Pfam" id="PF00793">
    <property type="entry name" value="DAHP_synth_1"/>
    <property type="match status" value="1"/>
</dbReference>
<keyword evidence="4 8" id="KW-0028">Amino-acid biosynthesis</keyword>
<name>A0AA38VR84_9PEZI</name>
<comment type="caution">
    <text evidence="11">The sequence shown here is derived from an EMBL/GenBank/DDBJ whole genome shotgun (WGS) entry which is preliminary data.</text>
</comment>
<comment type="function">
    <text evidence="1">Stereospecific condensation of phosphoenolpyruvate (PEP) and D-erythrose-4-phosphate (E4P) giving rise to 3-deoxy-D-arabino-heptulosonate-7-phosphate (DAHP).</text>
</comment>
<dbReference type="EMBL" id="JANBVO010000022">
    <property type="protein sequence ID" value="KAJ9142364.1"/>
    <property type="molecule type" value="Genomic_DNA"/>
</dbReference>
<dbReference type="GO" id="GO:0003849">
    <property type="term" value="F:3-deoxy-7-phosphoheptulonate synthase activity"/>
    <property type="evidence" value="ECO:0007669"/>
    <property type="project" value="UniProtKB-EC"/>
</dbReference>
<comment type="catalytic activity">
    <reaction evidence="7 8">
        <text>D-erythrose 4-phosphate + phosphoenolpyruvate + H2O = 7-phospho-2-dehydro-3-deoxy-D-arabino-heptonate + phosphate</text>
        <dbReference type="Rhea" id="RHEA:14717"/>
        <dbReference type="ChEBI" id="CHEBI:15377"/>
        <dbReference type="ChEBI" id="CHEBI:16897"/>
        <dbReference type="ChEBI" id="CHEBI:43474"/>
        <dbReference type="ChEBI" id="CHEBI:58394"/>
        <dbReference type="ChEBI" id="CHEBI:58702"/>
        <dbReference type="EC" id="2.5.1.54"/>
    </reaction>
</comment>
<evidence type="ECO:0000256" key="9">
    <source>
        <dbReference type="SAM" id="MobiDB-lite"/>
    </source>
</evidence>
<dbReference type="PANTHER" id="PTHR21225:SF12">
    <property type="entry name" value="PHOSPHO-2-DEHYDRO-3-DEOXYHEPTONATE ALDOLASE, TYROSINE-INHIBITED"/>
    <property type="match status" value="1"/>
</dbReference>
<sequence>MPGVEMAPLVTDDMRVLGQDPLIPPALLISEIPMTDSALQTVVRGRRDAVGVIMGRNDRLLVIVGPCSIHDPATAIEYAHRLKALSERLADDLVIIMRAYLEKPRTTIGWKGLINDPDINQTFKINKGLRVSRQLFCDLTSTGMPIASEMLDTISPQFLADLISVGAIGARTTESQLHRELASGLSFPVGFKNGTDGNLGVAIDAIGAAAAKHHFMGVTKQGLAAITRTKGNEHGFVIMRGGTKGPNYDKDSIQLAKETLINKGQKLAIMVDCSHGNSNKDHRNQPKVAQAVGDQIREGEKAIIGVMIESNINEGSQKVPAEGPSALKKGISITDACIDWDTTVAVLEDLAASVKERREKNKGHANGHSADPKATPLEEE</sequence>
<protein>
    <recommendedName>
        <fullName evidence="8">Phospho-2-dehydro-3-deoxyheptonate aldolase</fullName>
        <ecNumber evidence="8">2.5.1.54</ecNumber>
    </recommendedName>
</protein>
<evidence type="ECO:0000256" key="7">
    <source>
        <dbReference type="ARBA" id="ARBA00047508"/>
    </source>
</evidence>
<dbReference type="AlphaFoldDB" id="A0AA38VR84"/>